<dbReference type="GO" id="GO:0006139">
    <property type="term" value="P:nucleobase-containing compound metabolic process"/>
    <property type="evidence" value="ECO:0007669"/>
    <property type="project" value="InterPro"/>
</dbReference>
<feature type="compositionally biased region" description="Low complexity" evidence="1">
    <location>
        <begin position="213"/>
        <end position="230"/>
    </location>
</feature>
<reference evidence="3" key="2">
    <citation type="submission" date="2015-06" db="UniProtKB">
        <authorList>
            <consortium name="EnsemblMetazoa"/>
        </authorList>
    </citation>
    <scope>IDENTIFICATION</scope>
</reference>
<evidence type="ECO:0000256" key="1">
    <source>
        <dbReference type="SAM" id="MobiDB-lite"/>
    </source>
</evidence>
<feature type="domain" description="3'-5' exonuclease" evidence="2">
    <location>
        <begin position="414"/>
        <end position="628"/>
    </location>
</feature>
<dbReference type="PANTHER" id="PTHR46814">
    <property type="entry name" value="EGALITARIAN, ISOFORM B"/>
    <property type="match status" value="1"/>
</dbReference>
<name>T1JWN7_TETUR</name>
<feature type="compositionally biased region" description="Basic and acidic residues" evidence="1">
    <location>
        <begin position="717"/>
        <end position="728"/>
    </location>
</feature>
<dbReference type="HOGENOM" id="CLU_008186_0_0_1"/>
<evidence type="ECO:0000313" key="3">
    <source>
        <dbReference type="EnsemblMetazoa" id="tetur02g08920.1"/>
    </source>
</evidence>
<dbReference type="Gene3D" id="3.30.420.10">
    <property type="entry name" value="Ribonuclease H-like superfamily/Ribonuclease H"/>
    <property type="match status" value="1"/>
</dbReference>
<feature type="region of interest" description="Disordered" evidence="1">
    <location>
        <begin position="292"/>
        <end position="377"/>
    </location>
</feature>
<protein>
    <recommendedName>
        <fullName evidence="2">3'-5' exonuclease domain-containing protein</fullName>
    </recommendedName>
</protein>
<dbReference type="GO" id="GO:0008408">
    <property type="term" value="F:3'-5' exonuclease activity"/>
    <property type="evidence" value="ECO:0007669"/>
    <property type="project" value="InterPro"/>
</dbReference>
<accession>T1JWN7</accession>
<dbReference type="SMART" id="SM00474">
    <property type="entry name" value="35EXOc"/>
    <property type="match status" value="1"/>
</dbReference>
<evidence type="ECO:0000259" key="2">
    <source>
        <dbReference type="SMART" id="SM00474"/>
    </source>
</evidence>
<dbReference type="InterPro" id="IPR012337">
    <property type="entry name" value="RNaseH-like_sf"/>
</dbReference>
<dbReference type="Pfam" id="PF01612">
    <property type="entry name" value="DNA_pol_A_exo1"/>
    <property type="match status" value="1"/>
</dbReference>
<dbReference type="InterPro" id="IPR056589">
    <property type="entry name" value="WH_Egal-1"/>
</dbReference>
<dbReference type="InterPro" id="IPR002562">
    <property type="entry name" value="3'-5'_exonuclease_dom"/>
</dbReference>
<dbReference type="Proteomes" id="UP000015104">
    <property type="component" value="Unassembled WGS sequence"/>
</dbReference>
<feature type="compositionally biased region" description="Low complexity" evidence="1">
    <location>
        <begin position="332"/>
        <end position="370"/>
    </location>
</feature>
<dbReference type="GO" id="GO:0003676">
    <property type="term" value="F:nucleic acid binding"/>
    <property type="evidence" value="ECO:0007669"/>
    <property type="project" value="InterPro"/>
</dbReference>
<feature type="compositionally biased region" description="Low complexity" evidence="1">
    <location>
        <begin position="762"/>
        <end position="792"/>
    </location>
</feature>
<evidence type="ECO:0000313" key="4">
    <source>
        <dbReference type="Proteomes" id="UP000015104"/>
    </source>
</evidence>
<dbReference type="AlphaFoldDB" id="T1JWN7"/>
<reference evidence="4" key="1">
    <citation type="submission" date="2011-08" db="EMBL/GenBank/DDBJ databases">
        <authorList>
            <person name="Rombauts S."/>
        </authorList>
    </citation>
    <scope>NUCLEOTIDE SEQUENCE</scope>
    <source>
        <strain evidence="4">London</strain>
    </source>
</reference>
<dbReference type="Pfam" id="PF23713">
    <property type="entry name" value="WHD_Egal"/>
    <property type="match status" value="3"/>
</dbReference>
<dbReference type="SUPFAM" id="SSF53098">
    <property type="entry name" value="Ribonuclease H-like"/>
    <property type="match status" value="1"/>
</dbReference>
<organism evidence="3 4">
    <name type="scientific">Tetranychus urticae</name>
    <name type="common">Two-spotted spider mite</name>
    <dbReference type="NCBI Taxonomy" id="32264"/>
    <lineage>
        <taxon>Eukaryota</taxon>
        <taxon>Metazoa</taxon>
        <taxon>Ecdysozoa</taxon>
        <taxon>Arthropoda</taxon>
        <taxon>Chelicerata</taxon>
        <taxon>Arachnida</taxon>
        <taxon>Acari</taxon>
        <taxon>Acariformes</taxon>
        <taxon>Trombidiformes</taxon>
        <taxon>Prostigmata</taxon>
        <taxon>Eleutherengona</taxon>
        <taxon>Raphignathae</taxon>
        <taxon>Tetranychoidea</taxon>
        <taxon>Tetranychidae</taxon>
        <taxon>Tetranychus</taxon>
    </lineage>
</organism>
<proteinExistence type="predicted"/>
<feature type="compositionally biased region" description="Acidic residues" evidence="1">
    <location>
        <begin position="737"/>
        <end position="761"/>
    </location>
</feature>
<dbReference type="EMBL" id="CAEY01000813">
    <property type="status" value="NOT_ANNOTATED_CDS"/>
    <property type="molecule type" value="Genomic_DNA"/>
</dbReference>
<dbReference type="eggNOG" id="KOG2405">
    <property type="taxonomic scope" value="Eukaryota"/>
</dbReference>
<dbReference type="InterPro" id="IPR036397">
    <property type="entry name" value="RNaseH_sf"/>
</dbReference>
<feature type="region of interest" description="Disordered" evidence="1">
    <location>
        <begin position="210"/>
        <end position="232"/>
    </location>
</feature>
<dbReference type="PANTHER" id="PTHR46814:SF1">
    <property type="entry name" value="EGALITARIAN, ISOFORM B"/>
    <property type="match status" value="1"/>
</dbReference>
<sequence length="863" mass="98051">MDSSDYEYIRNMTLMFFLDRLMDKGQPRSLHDLSCQFGTKGFTKEMRQIAGGSQRGLRKFLSQYPSLFTIEDDQVYITNMVSKDATKERRDYSKEAADYFRQKLEQYGHAEVPIKSLFGHRSQAPPEIRHVSGQTAREFKDFLCKNEDIYVVTDDYVVLKSVLEKVGPDGEQLTIRRVPEEVSIDPYLMQQLVNLLEDVVFTLSNKCEKKRANTNNNNDKNYHRNNNNNNDAETSAITLDELFNYMKDNHANELWSRMVNNTNDLCTLLKMNSKLFLVQSIYVSLTPEREQQIRSGQKNHSLLKLTSNGTNGLTNSSSPASDKHNNSNRDISNNSPPSQQNSGNSSLTPPRSMSPVSSVSPVSSPSRVSSAGSFQQRVRSQIMKALADNASMYKNDSYSQPHNVFSDATLLRYTQIVSKTKEGEEIVNDIINTESIVAIDCEGVNLGSSGSITLVEIAVMSRPPSPTSKRFANQSNGVRFGTKNVPRIYIFDVLFNPDFLSGCLKRLLEAPNVIKVFHDVRNDSSALYFQHGIRLMNVFDTQVAHSVLQQQNCGKPVYKSKFISLQSLCELYTGITLSPRKEAVKKSFRRDQKFWSHRPLTEDMIYSAVWDVYPLVPDVYLSMHKSIKPEYLELLAQLNKEAVLSKIKPEEVKTSKKLRKIDMEVTDLKQKLYNTESKQVILSNREIRLLRFIDMTEEIKAKIEGSQKVAKKLERLARKQSEGKDGSDRNANNLSSDSEDGESDDDRGNDMEDFDYYDQSDSESNQSQEMVNCVNNNYHNNNHNYNHNNNNNDNRKSLSPSESIVSQRSCCNCNCHTSISETKQSIILTSTPNSINRHLVDASIQTLSTGDIAIAQVYLQDDY</sequence>
<feature type="region of interest" description="Disordered" evidence="1">
    <location>
        <begin position="717"/>
        <end position="801"/>
    </location>
</feature>
<keyword evidence="4" id="KW-1185">Reference proteome</keyword>
<feature type="compositionally biased region" description="Low complexity" evidence="1">
    <location>
        <begin position="302"/>
        <end position="318"/>
    </location>
</feature>
<dbReference type="STRING" id="32264.T1JWN7"/>
<dbReference type="EnsemblMetazoa" id="tetur02g08920.1">
    <property type="protein sequence ID" value="tetur02g08920.1"/>
    <property type="gene ID" value="tetur02g08920"/>
</dbReference>